<evidence type="ECO:0000256" key="2">
    <source>
        <dbReference type="SAM" id="SignalP"/>
    </source>
</evidence>
<keyword evidence="5" id="KW-1185">Reference proteome</keyword>
<organism evidence="4 5">
    <name type="scientific">Pelagomonas calceolata</name>
    <dbReference type="NCBI Taxonomy" id="35677"/>
    <lineage>
        <taxon>Eukaryota</taxon>
        <taxon>Sar</taxon>
        <taxon>Stramenopiles</taxon>
        <taxon>Ochrophyta</taxon>
        <taxon>Pelagophyceae</taxon>
        <taxon>Pelagomonadales</taxon>
        <taxon>Pelagomonadaceae</taxon>
        <taxon>Pelagomonas</taxon>
    </lineage>
</organism>
<dbReference type="EMBL" id="CAKKNE010000004">
    <property type="protein sequence ID" value="CAH0372889.1"/>
    <property type="molecule type" value="Genomic_DNA"/>
</dbReference>
<dbReference type="InterPro" id="IPR003029">
    <property type="entry name" value="S1_domain"/>
</dbReference>
<comment type="caution">
    <text evidence="4">The sequence shown here is derived from an EMBL/GenBank/DDBJ whole genome shotgun (WGS) entry which is preliminary data.</text>
</comment>
<evidence type="ECO:0000313" key="5">
    <source>
        <dbReference type="Proteomes" id="UP000789595"/>
    </source>
</evidence>
<dbReference type="AlphaFoldDB" id="A0A8J2SU53"/>
<accession>A0A8J2SU53</accession>
<reference evidence="4" key="1">
    <citation type="submission" date="2021-11" db="EMBL/GenBank/DDBJ databases">
        <authorList>
            <consortium name="Genoscope - CEA"/>
            <person name="William W."/>
        </authorList>
    </citation>
    <scope>NUCLEOTIDE SEQUENCE</scope>
</reference>
<name>A0A8J2SU53_9STRA</name>
<feature type="region of interest" description="Disordered" evidence="1">
    <location>
        <begin position="23"/>
        <end position="46"/>
    </location>
</feature>
<dbReference type="GO" id="GO:0003676">
    <property type="term" value="F:nucleic acid binding"/>
    <property type="evidence" value="ECO:0007669"/>
    <property type="project" value="InterPro"/>
</dbReference>
<feature type="signal peptide" evidence="2">
    <location>
        <begin position="1"/>
        <end position="16"/>
    </location>
</feature>
<gene>
    <name evidence="4" type="ORF">PECAL_4P00490</name>
</gene>
<evidence type="ECO:0000313" key="4">
    <source>
        <dbReference type="EMBL" id="CAH0372889.1"/>
    </source>
</evidence>
<protein>
    <recommendedName>
        <fullName evidence="3">S1 motif domain-containing protein</fullName>
    </recommendedName>
</protein>
<proteinExistence type="predicted"/>
<feature type="region of interest" description="Disordered" evidence="1">
    <location>
        <begin position="132"/>
        <end position="153"/>
    </location>
</feature>
<evidence type="ECO:0000259" key="3">
    <source>
        <dbReference type="PROSITE" id="PS50126"/>
    </source>
</evidence>
<sequence>MMRLLLASTLIHVAAALVPPSTTKAHTYRPSTHSTKGRICQNSSPPTNWELGERTRVKLVPGAQPKKLRKKQRRSRSPMLYPCETENGEECWLHVPAGQSHLSERKDEIHAYVTEVDVDDAEGDILVLSPTRSEQTDRAPVSGPPHGGRLLDKLAKNDPIEGTVLRMLTKDVALVACRGVYRKAASGYRRQAAVLREASDLAVGDTVNCYVRLVEKSSGRLTVSRERVDTGSLRKERVAARLRKKIKRGTLAPGKQRVATVVNYVGDFLQVDAGGILADIDAPDEEDFSEGDRIMVRIESVDEQALTATLSYVGLDELEEGLEE</sequence>
<keyword evidence="2" id="KW-0732">Signal</keyword>
<dbReference type="Proteomes" id="UP000789595">
    <property type="component" value="Unassembled WGS sequence"/>
</dbReference>
<evidence type="ECO:0000256" key="1">
    <source>
        <dbReference type="SAM" id="MobiDB-lite"/>
    </source>
</evidence>
<feature type="domain" description="S1 motif" evidence="3">
    <location>
        <begin position="249"/>
        <end position="313"/>
    </location>
</feature>
<dbReference type="OrthoDB" id="10645304at2759"/>
<feature type="chain" id="PRO_5035150290" description="S1 motif domain-containing protein" evidence="2">
    <location>
        <begin position="17"/>
        <end position="324"/>
    </location>
</feature>
<dbReference type="PROSITE" id="PS50126">
    <property type="entry name" value="S1"/>
    <property type="match status" value="1"/>
</dbReference>